<dbReference type="Proteomes" id="UP000693946">
    <property type="component" value="Linkage Group LG16"/>
</dbReference>
<feature type="domain" description="BEN" evidence="2">
    <location>
        <begin position="1122"/>
        <end position="1223"/>
    </location>
</feature>
<dbReference type="InterPro" id="IPR018379">
    <property type="entry name" value="BEN_domain"/>
</dbReference>
<dbReference type="GO" id="GO:0000122">
    <property type="term" value="P:negative regulation of transcription by RNA polymerase II"/>
    <property type="evidence" value="ECO:0007669"/>
    <property type="project" value="TreeGrafter"/>
</dbReference>
<evidence type="ECO:0000256" key="1">
    <source>
        <dbReference type="SAM" id="MobiDB-lite"/>
    </source>
</evidence>
<feature type="compositionally biased region" description="Basic and acidic residues" evidence="1">
    <location>
        <begin position="464"/>
        <end position="474"/>
    </location>
</feature>
<dbReference type="PROSITE" id="PS51457">
    <property type="entry name" value="BEN"/>
    <property type="match status" value="3"/>
</dbReference>
<dbReference type="Pfam" id="PF10523">
    <property type="entry name" value="BEN"/>
    <property type="match status" value="3"/>
</dbReference>
<accession>A0AAV6RZN3</accession>
<dbReference type="EMBL" id="JAGKHQ010000008">
    <property type="protein sequence ID" value="KAG7510080.1"/>
    <property type="molecule type" value="Genomic_DNA"/>
</dbReference>
<protein>
    <submittedName>
        <fullName evidence="3">BEN domain-containing protein 3</fullName>
    </submittedName>
</protein>
<dbReference type="Pfam" id="PF00348">
    <property type="entry name" value="polyprenyl_synt"/>
    <property type="match status" value="1"/>
</dbReference>
<gene>
    <name evidence="3" type="ORF">JOB18_012554</name>
</gene>
<feature type="region of interest" description="Disordered" evidence="1">
    <location>
        <begin position="453"/>
        <end position="493"/>
    </location>
</feature>
<sequence>MLPSTWSRLSCRTLCSRGQRTLSLFSSSGPSNVNKVVSDAEKIVGYPTSFMSLRCLLSDELSNVAMHVRKLVGTRHPLLSTARGFVYDNRNNLQMRGVIVLLMSKAAGPSQVASDLLAQDMVSGIYPSQRNLAEITELIHTAFLVHRGIVNLKEWTVSDGPLKDMQFGNKMAILSGDFLLANACTGLAELNNTKVVELISSAIGDLVQGIYYEGSSNTEESSLTDRVDVATWEEQMFLSHGSLLAKSCQAAMELAKHDKESQRLAYKYGKHLSLGHKLNSDLQPFLKSSVAEPPSFSLSAAPVVFHRQIVGQERWHQQLQQAKTLRNQLDYSKLLAAVKSEKGMSSAVDLCCYHGNKALEAIQAFPSSEARCAEVTQRARAVVTSREKAQKHTPPWGRGHVRHVVCTTEDSRGLVKAMNFSEHGEVSDEAMLEKEHKHVRDIKEETEDRAICKQPEGLGAGSHEASEAGKRTSAEMDPDTIQSNSGKRARVSGEMRRHLIDVSSRHEPLCLTTTGENDCIQETTRVSYRKPLFSISHRISEKRNTPGLEQQASHGAGNQLNFSSILSTKLQSPEENGQVESPLPSTDSSGQASTTTNSSLYPLIEKMFFILNTLNSSMTQLHSKVDLLTLEVMRIKKQVKPAEMSTEFAPPPEYLLTSDELNQLMEQTSCAGELGCRLLVHLFPELFKARECSHECMASKRTLESLHLQLIRNYVEVCYPSVKNNSIWEEECLLQINDFFNRFWTQRDVEGARLLRKQTVTGAGIKTEHPQTYHFINEQGQEEHFALDDQQGSLAVSDTSFKTQASEELDEFSSPEDLIVFLMHRLFPEVFEGGKMPEGCSSFSRVGQQILDSDKMDVIRKYMEANFPDVPEDSWLQVCIQLMEDALEGPHSNGNGSEPDNMNDEGYELTSLSEDVSNIKVPELADYERPSRKAKKSLLTPMDFDNLDIPLPDFTIPQEYLLSKEQLKKNYECSLSIGNFASRLLVLMFPELFTHENIRKQYNCSGSLGKKQLDPVRVNLIRHYVQVVYPQAKNDRVWMLEFVGKLDERCRRRDTEQRRSYLQQRKVYGPESEQDFLCQLNQLHPDIREDLDIPSLPPEKSSKDFCKIPLDELTVSKPDFPVPSLYLLSDIEVREIVQQSLSVGNFAARLLVRLFPELFTPENLRLQYNHSGACNKKQLDPVRLRLIRHYVEAVYPVDKMEEVWHYECVPSIDERCRRPNRKKCDILKKAKRSSTVS</sequence>
<dbReference type="GO" id="GO:0008299">
    <property type="term" value="P:isoprenoid biosynthetic process"/>
    <property type="evidence" value="ECO:0007669"/>
    <property type="project" value="InterPro"/>
</dbReference>
<evidence type="ECO:0000259" key="2">
    <source>
        <dbReference type="PROSITE" id="PS51457"/>
    </source>
</evidence>
<dbReference type="GO" id="GO:0000183">
    <property type="term" value="P:rDNA heterochromatin formation"/>
    <property type="evidence" value="ECO:0007669"/>
    <property type="project" value="InterPro"/>
</dbReference>
<comment type="caution">
    <text evidence="3">The sequence shown here is derived from an EMBL/GenBank/DDBJ whole genome shotgun (WGS) entry which is preliminary data.</text>
</comment>
<name>A0AAV6RZN3_SOLSE</name>
<reference evidence="3 4" key="1">
    <citation type="journal article" date="2021" name="Sci. Rep.">
        <title>Chromosome anchoring in Senegalese sole (Solea senegalensis) reveals sex-associated markers and genome rearrangements in flatfish.</title>
        <authorList>
            <person name="Guerrero-Cozar I."/>
            <person name="Gomez-Garrido J."/>
            <person name="Berbel C."/>
            <person name="Martinez-Blanch J.F."/>
            <person name="Alioto T."/>
            <person name="Claros M.G."/>
            <person name="Gagnaire P.A."/>
            <person name="Manchado M."/>
        </authorList>
    </citation>
    <scope>NUCLEOTIDE SEQUENCE [LARGE SCALE GENOMIC DNA]</scope>
    <source>
        <strain evidence="3">Sse05_10M</strain>
    </source>
</reference>
<dbReference type="GO" id="GO:0000792">
    <property type="term" value="C:heterochromatin"/>
    <property type="evidence" value="ECO:0007669"/>
    <property type="project" value="InterPro"/>
</dbReference>
<keyword evidence="4" id="KW-1185">Reference proteome</keyword>
<evidence type="ECO:0000313" key="4">
    <source>
        <dbReference type="Proteomes" id="UP000693946"/>
    </source>
</evidence>
<dbReference type="GO" id="GO:0004659">
    <property type="term" value="F:prenyltransferase activity"/>
    <property type="evidence" value="ECO:0007669"/>
    <property type="project" value="InterPro"/>
</dbReference>
<feature type="region of interest" description="Disordered" evidence="1">
    <location>
        <begin position="538"/>
        <end position="596"/>
    </location>
</feature>
<dbReference type="InterPro" id="IPR033583">
    <property type="entry name" value="BEND3"/>
</dbReference>
<dbReference type="PANTHER" id="PTHR28665:SF1">
    <property type="entry name" value="BEN DOMAIN-CONTAINING PROTEIN 3"/>
    <property type="match status" value="1"/>
</dbReference>
<dbReference type="InterPro" id="IPR000092">
    <property type="entry name" value="Polyprenyl_synt"/>
</dbReference>
<feature type="compositionally biased region" description="Polar residues" evidence="1">
    <location>
        <begin position="547"/>
        <end position="596"/>
    </location>
</feature>
<feature type="domain" description="BEN" evidence="2">
    <location>
        <begin position="956"/>
        <end position="1057"/>
    </location>
</feature>
<proteinExistence type="predicted"/>
<evidence type="ECO:0000313" key="3">
    <source>
        <dbReference type="EMBL" id="KAG7510080.1"/>
    </source>
</evidence>
<organism evidence="3 4">
    <name type="scientific">Solea senegalensis</name>
    <name type="common">Senegalese sole</name>
    <dbReference type="NCBI Taxonomy" id="28829"/>
    <lineage>
        <taxon>Eukaryota</taxon>
        <taxon>Metazoa</taxon>
        <taxon>Chordata</taxon>
        <taxon>Craniata</taxon>
        <taxon>Vertebrata</taxon>
        <taxon>Euteleostomi</taxon>
        <taxon>Actinopterygii</taxon>
        <taxon>Neopterygii</taxon>
        <taxon>Teleostei</taxon>
        <taxon>Neoteleostei</taxon>
        <taxon>Acanthomorphata</taxon>
        <taxon>Carangaria</taxon>
        <taxon>Pleuronectiformes</taxon>
        <taxon>Pleuronectoidei</taxon>
        <taxon>Soleidae</taxon>
        <taxon>Solea</taxon>
    </lineage>
</organism>
<feature type="domain" description="BEN" evidence="2">
    <location>
        <begin position="650"/>
        <end position="747"/>
    </location>
</feature>
<dbReference type="PANTHER" id="PTHR28665">
    <property type="entry name" value="BEN DOMAIN-CONTAINING PROTEIN 3"/>
    <property type="match status" value="1"/>
</dbReference>
<dbReference type="GO" id="GO:0000182">
    <property type="term" value="F:rDNA binding"/>
    <property type="evidence" value="ECO:0007669"/>
    <property type="project" value="TreeGrafter"/>
</dbReference>
<dbReference type="AlphaFoldDB" id="A0AAV6RZN3"/>
<dbReference type="SMART" id="SM01025">
    <property type="entry name" value="BEN"/>
    <property type="match status" value="4"/>
</dbReference>